<name>A0ACC0DMI9_9PEZI</name>
<evidence type="ECO:0000313" key="2">
    <source>
        <dbReference type="Proteomes" id="UP001497680"/>
    </source>
</evidence>
<comment type="caution">
    <text evidence="1">The sequence shown here is derived from an EMBL/GenBank/DDBJ whole genome shotgun (WGS) entry which is preliminary data.</text>
</comment>
<gene>
    <name evidence="1" type="ORF">F4821DRAFT_4305</name>
</gene>
<accession>A0ACC0DMI9</accession>
<evidence type="ECO:0000313" key="1">
    <source>
        <dbReference type="EMBL" id="KAI6093716.1"/>
    </source>
</evidence>
<keyword evidence="2" id="KW-1185">Reference proteome</keyword>
<dbReference type="EMBL" id="MU394280">
    <property type="protein sequence ID" value="KAI6093716.1"/>
    <property type="molecule type" value="Genomic_DNA"/>
</dbReference>
<protein>
    <submittedName>
        <fullName evidence="1">Uncharacterized protein</fullName>
    </submittedName>
</protein>
<sequence length="224" mass="24482">MAMSRPLICRSLRGRPDWASLTPTLVQGNGIKWKEAQLDTHDVAIPLPNPGGQSQRALRAILLSPSDVGKDVCRHRIQRLSRLSGGQDVAIVFLLKQEQGQMSAMAAFMTLQLEGSLIGEFEIPVIPVNSVQAVLPNLMAFHRQISTSSGPRKTADPARSLLPYCSDKPPLPEHVVHVLSDITSSTRDLQDTMSTPAGQMKMAEFLGNNAQNAISFWADEYVAE</sequence>
<proteinExistence type="predicted"/>
<organism evidence="1 2">
    <name type="scientific">Hypoxylon rubiginosum</name>
    <dbReference type="NCBI Taxonomy" id="110542"/>
    <lineage>
        <taxon>Eukaryota</taxon>
        <taxon>Fungi</taxon>
        <taxon>Dikarya</taxon>
        <taxon>Ascomycota</taxon>
        <taxon>Pezizomycotina</taxon>
        <taxon>Sordariomycetes</taxon>
        <taxon>Xylariomycetidae</taxon>
        <taxon>Xylariales</taxon>
        <taxon>Hypoxylaceae</taxon>
        <taxon>Hypoxylon</taxon>
    </lineage>
</organism>
<dbReference type="Proteomes" id="UP001497680">
    <property type="component" value="Unassembled WGS sequence"/>
</dbReference>
<reference evidence="1 2" key="1">
    <citation type="journal article" date="2022" name="New Phytol.">
        <title>Ecological generalism drives hyperdiversity of secondary metabolite gene clusters in xylarialean endophytes.</title>
        <authorList>
            <person name="Franco M.E.E."/>
            <person name="Wisecaver J.H."/>
            <person name="Arnold A.E."/>
            <person name="Ju Y.M."/>
            <person name="Slot J.C."/>
            <person name="Ahrendt S."/>
            <person name="Moore L.P."/>
            <person name="Eastman K.E."/>
            <person name="Scott K."/>
            <person name="Konkel Z."/>
            <person name="Mondo S.J."/>
            <person name="Kuo A."/>
            <person name="Hayes R.D."/>
            <person name="Haridas S."/>
            <person name="Andreopoulos B."/>
            <person name="Riley R."/>
            <person name="LaButti K."/>
            <person name="Pangilinan J."/>
            <person name="Lipzen A."/>
            <person name="Amirebrahimi M."/>
            <person name="Yan J."/>
            <person name="Adam C."/>
            <person name="Keymanesh K."/>
            <person name="Ng V."/>
            <person name="Louie K."/>
            <person name="Northen T."/>
            <person name="Drula E."/>
            <person name="Henrissat B."/>
            <person name="Hsieh H.M."/>
            <person name="Youens-Clark K."/>
            <person name="Lutzoni F."/>
            <person name="Miadlikowska J."/>
            <person name="Eastwood D.C."/>
            <person name="Hamelin R.C."/>
            <person name="Grigoriev I.V."/>
            <person name="U'Ren J.M."/>
        </authorList>
    </citation>
    <scope>NUCLEOTIDE SEQUENCE [LARGE SCALE GENOMIC DNA]</scope>
    <source>
        <strain evidence="1 2">ER1909</strain>
    </source>
</reference>